<dbReference type="EMBL" id="SMFQ01000004">
    <property type="protein sequence ID" value="TCJ85311.1"/>
    <property type="molecule type" value="Genomic_DNA"/>
</dbReference>
<keyword evidence="2" id="KW-1185">Reference proteome</keyword>
<dbReference type="RefSeq" id="WP_131907009.1">
    <property type="nucleotide sequence ID" value="NZ_BAAAFU010000001.1"/>
</dbReference>
<organism evidence="1 2">
    <name type="scientific">Cocleimonas flava</name>
    <dbReference type="NCBI Taxonomy" id="634765"/>
    <lineage>
        <taxon>Bacteria</taxon>
        <taxon>Pseudomonadati</taxon>
        <taxon>Pseudomonadota</taxon>
        <taxon>Gammaproteobacteria</taxon>
        <taxon>Thiotrichales</taxon>
        <taxon>Thiotrichaceae</taxon>
        <taxon>Cocleimonas</taxon>
    </lineage>
</organism>
<dbReference type="OrthoDB" id="5801555at2"/>
<name>A0A4R1F4F2_9GAMM</name>
<reference evidence="1 2" key="1">
    <citation type="submission" date="2019-03" db="EMBL/GenBank/DDBJ databases">
        <title>Genomic Encyclopedia of Type Strains, Phase IV (KMG-IV): sequencing the most valuable type-strain genomes for metagenomic binning, comparative biology and taxonomic classification.</title>
        <authorList>
            <person name="Goeker M."/>
        </authorList>
    </citation>
    <scope>NUCLEOTIDE SEQUENCE [LARGE SCALE GENOMIC DNA]</scope>
    <source>
        <strain evidence="1 2">DSM 24830</strain>
    </source>
</reference>
<evidence type="ECO:0000313" key="2">
    <source>
        <dbReference type="Proteomes" id="UP000294887"/>
    </source>
</evidence>
<proteinExistence type="predicted"/>
<dbReference type="AlphaFoldDB" id="A0A4R1F4F2"/>
<comment type="caution">
    <text evidence="1">The sequence shown here is derived from an EMBL/GenBank/DDBJ whole genome shotgun (WGS) entry which is preliminary data.</text>
</comment>
<protein>
    <submittedName>
        <fullName evidence="1">Uncharacterized protein</fullName>
    </submittedName>
</protein>
<evidence type="ECO:0000313" key="1">
    <source>
        <dbReference type="EMBL" id="TCJ85311.1"/>
    </source>
</evidence>
<gene>
    <name evidence="1" type="ORF">EV695_3281</name>
</gene>
<accession>A0A4R1F4F2</accession>
<dbReference type="Proteomes" id="UP000294887">
    <property type="component" value="Unassembled WGS sequence"/>
</dbReference>
<sequence>MSESVEVKEGYYDKLGSIHCGVVKGFKINCGPEQLKVLEDGDEHVFDMTGVTVKRNGDEVSFSQQ</sequence>